<dbReference type="AlphaFoldDB" id="A0A212FIT0"/>
<protein>
    <submittedName>
        <fullName evidence="1">Uncharacterized protein</fullName>
    </submittedName>
</protein>
<comment type="caution">
    <text evidence="1">The sequence shown here is derived from an EMBL/GenBank/DDBJ whole genome shotgun (WGS) entry which is preliminary data.</text>
</comment>
<sequence length="64" mass="7288">MRELDAPDEKPLPLSMVIEMGKTRSPTMGSLLNAPGLVTSHKKRQVDRVWPLGLRLYEREARSK</sequence>
<dbReference type="KEGG" id="dpl:KGM_202197"/>
<accession>A0A212FIT0</accession>
<keyword evidence="2" id="KW-1185">Reference proteome</keyword>
<gene>
    <name evidence="1" type="ORF">KGM_202197</name>
</gene>
<proteinExistence type="predicted"/>
<evidence type="ECO:0000313" key="1">
    <source>
        <dbReference type="EMBL" id="OWR53629.1"/>
    </source>
</evidence>
<name>A0A212FIT0_DANPL</name>
<dbReference type="Proteomes" id="UP000007151">
    <property type="component" value="Unassembled WGS sequence"/>
</dbReference>
<dbReference type="EMBL" id="AGBW02008342">
    <property type="protein sequence ID" value="OWR53629.1"/>
    <property type="molecule type" value="Genomic_DNA"/>
</dbReference>
<organism evidence="1 2">
    <name type="scientific">Danaus plexippus plexippus</name>
    <dbReference type="NCBI Taxonomy" id="278856"/>
    <lineage>
        <taxon>Eukaryota</taxon>
        <taxon>Metazoa</taxon>
        <taxon>Ecdysozoa</taxon>
        <taxon>Arthropoda</taxon>
        <taxon>Hexapoda</taxon>
        <taxon>Insecta</taxon>
        <taxon>Pterygota</taxon>
        <taxon>Neoptera</taxon>
        <taxon>Endopterygota</taxon>
        <taxon>Lepidoptera</taxon>
        <taxon>Glossata</taxon>
        <taxon>Ditrysia</taxon>
        <taxon>Papilionoidea</taxon>
        <taxon>Nymphalidae</taxon>
        <taxon>Danainae</taxon>
        <taxon>Danaini</taxon>
        <taxon>Danaina</taxon>
        <taxon>Danaus</taxon>
        <taxon>Danaus</taxon>
    </lineage>
</organism>
<dbReference type="InParanoid" id="A0A212FIT0"/>
<evidence type="ECO:0000313" key="2">
    <source>
        <dbReference type="Proteomes" id="UP000007151"/>
    </source>
</evidence>
<reference evidence="1 2" key="1">
    <citation type="journal article" date="2011" name="Cell">
        <title>The monarch butterfly genome yields insights into long-distance migration.</title>
        <authorList>
            <person name="Zhan S."/>
            <person name="Merlin C."/>
            <person name="Boore J.L."/>
            <person name="Reppert S.M."/>
        </authorList>
    </citation>
    <scope>NUCLEOTIDE SEQUENCE [LARGE SCALE GENOMIC DNA]</scope>
    <source>
        <strain evidence="1">F-2</strain>
    </source>
</reference>